<keyword evidence="2" id="KW-0808">Transferase</keyword>
<dbReference type="GO" id="GO:0008408">
    <property type="term" value="F:3'-5' exonuclease activity"/>
    <property type="evidence" value="ECO:0007669"/>
    <property type="project" value="InterPro"/>
</dbReference>
<dbReference type="PANTHER" id="PTHR32294">
    <property type="entry name" value="DNA POLYMERASE III SUBUNIT ALPHA"/>
    <property type="match status" value="1"/>
</dbReference>
<dbReference type="Proteomes" id="UP000009223">
    <property type="component" value="Chromosome"/>
</dbReference>
<keyword evidence="3" id="KW-1185">Reference proteome</keyword>
<dbReference type="eggNOG" id="COG0587">
    <property type="taxonomic scope" value="Bacteria"/>
</dbReference>
<dbReference type="KEGG" id="tpi:TREPR_3289"/>
<evidence type="ECO:0000313" key="3">
    <source>
        <dbReference type="Proteomes" id="UP000009223"/>
    </source>
</evidence>
<dbReference type="InterPro" id="IPR004805">
    <property type="entry name" value="DnaE2/DnaE/PolC"/>
</dbReference>
<dbReference type="CDD" id="cd04485">
    <property type="entry name" value="DnaE_OBF"/>
    <property type="match status" value="1"/>
</dbReference>
<dbReference type="EMBL" id="CP001843">
    <property type="protein sequence ID" value="AEF86050.1"/>
    <property type="molecule type" value="Genomic_DNA"/>
</dbReference>
<dbReference type="RefSeq" id="WP_015706987.1">
    <property type="nucleotide sequence ID" value="NC_015578.1"/>
</dbReference>
<protein>
    <submittedName>
        <fullName evidence="2">DNA polymerase III subunit alpha</fullName>
        <ecNumber evidence="2">2.7.7.7</ecNumber>
    </submittedName>
</protein>
<dbReference type="HOGENOM" id="CLU_1260993_0_0_12"/>
<dbReference type="GO" id="GO:0003676">
    <property type="term" value="F:nucleic acid binding"/>
    <property type="evidence" value="ECO:0007669"/>
    <property type="project" value="InterPro"/>
</dbReference>
<evidence type="ECO:0000259" key="1">
    <source>
        <dbReference type="Pfam" id="PF01336"/>
    </source>
</evidence>
<reference evidence="2 3" key="2">
    <citation type="journal article" date="2011" name="ISME J.">
        <title>RNA-seq reveals cooperative metabolic interactions between two termite-gut spirochete species in co-culture.</title>
        <authorList>
            <person name="Rosenthal A.Z."/>
            <person name="Matson E.G."/>
            <person name="Eldar A."/>
            <person name="Leadbetter J.R."/>
        </authorList>
    </citation>
    <scope>NUCLEOTIDE SEQUENCE [LARGE SCALE GENOMIC DNA]</scope>
    <source>
        <strain evidence="3">ATCC BAA-887 / DSM 12427 / ZAS-2</strain>
    </source>
</reference>
<dbReference type="AlphaFoldDB" id="F5YKC6"/>
<name>F5YKC6_TREPZ</name>
<organism evidence="2 3">
    <name type="scientific">Treponema primitia (strain ATCC BAA-887 / DSM 12427 / ZAS-2)</name>
    <dbReference type="NCBI Taxonomy" id="545694"/>
    <lineage>
        <taxon>Bacteria</taxon>
        <taxon>Pseudomonadati</taxon>
        <taxon>Spirochaetota</taxon>
        <taxon>Spirochaetia</taxon>
        <taxon>Spirochaetales</taxon>
        <taxon>Treponemataceae</taxon>
        <taxon>Treponema</taxon>
    </lineage>
</organism>
<dbReference type="Pfam" id="PF01336">
    <property type="entry name" value="tRNA_anti-codon"/>
    <property type="match status" value="1"/>
</dbReference>
<dbReference type="GO" id="GO:0003887">
    <property type="term" value="F:DNA-directed DNA polymerase activity"/>
    <property type="evidence" value="ECO:0007669"/>
    <property type="project" value="UniProtKB-EC"/>
</dbReference>
<accession>F5YKC6</accession>
<feature type="domain" description="OB" evidence="1">
    <location>
        <begin position="138"/>
        <end position="215"/>
    </location>
</feature>
<dbReference type="STRING" id="545694.TREPR_3289"/>
<reference evidence="3" key="1">
    <citation type="submission" date="2009-12" db="EMBL/GenBank/DDBJ databases">
        <title>Complete sequence of Treponema primitia strain ZAS-2.</title>
        <authorList>
            <person name="Tetu S.G."/>
            <person name="Matson E."/>
            <person name="Ren Q."/>
            <person name="Seshadri R."/>
            <person name="Elbourne L."/>
            <person name="Hassan K.A."/>
            <person name="Durkin A."/>
            <person name="Radune D."/>
            <person name="Mohamoud Y."/>
            <person name="Shay R."/>
            <person name="Jin S."/>
            <person name="Zhang X."/>
            <person name="Lucey K."/>
            <person name="Ballor N.R."/>
            <person name="Ottesen E."/>
            <person name="Rosenthal R."/>
            <person name="Allen A."/>
            <person name="Leadbetter J.R."/>
            <person name="Paulsen I.T."/>
        </authorList>
    </citation>
    <scope>NUCLEOTIDE SEQUENCE [LARGE SCALE GENOMIC DNA]</scope>
    <source>
        <strain evidence="3">ATCC BAA-887 / DSM 12427 / ZAS-2</strain>
    </source>
</reference>
<proteinExistence type="predicted"/>
<dbReference type="InterPro" id="IPR004365">
    <property type="entry name" value="NA-bd_OB_tRNA"/>
</dbReference>
<dbReference type="GO" id="GO:0006260">
    <property type="term" value="P:DNA replication"/>
    <property type="evidence" value="ECO:0007669"/>
    <property type="project" value="InterPro"/>
</dbReference>
<sequence length="219" mass="25159">MSKTAAVLAGFEEIEADKLRKVIAKKAGIKLVAYEKQFFDGCRRNGVTDDVIQKIWDMMLSFDRYSFCKPHSASYAMVSFQSAYLRVHHPAEFMVAVLSNQALGFLRKLHPLALWKDKVVVVQRIKAVHIGGYLGRYVCLVGWQVTQKEVWAKDGLTMSFLTFEDETAIYETVIFPKVYDQYNRLLFDQRPFLVYGRVTEDNGAVSLEVTRIELLSERN</sequence>
<keyword evidence="2" id="KW-0548">Nucleotidyltransferase</keyword>
<dbReference type="EC" id="2.7.7.7" evidence="2"/>
<evidence type="ECO:0000313" key="2">
    <source>
        <dbReference type="EMBL" id="AEF86050.1"/>
    </source>
</evidence>
<gene>
    <name evidence="2" type="ordered locus">TREPR_3289</name>
</gene>